<feature type="chain" id="PRO_5037298324" description="Outer membrane protein beta-barrel domain-containing protein" evidence="1">
    <location>
        <begin position="20"/>
        <end position="401"/>
    </location>
</feature>
<evidence type="ECO:0000313" key="2">
    <source>
        <dbReference type="EMBL" id="MBO0931393.1"/>
    </source>
</evidence>
<evidence type="ECO:0008006" key="4">
    <source>
        <dbReference type="Google" id="ProtNLM"/>
    </source>
</evidence>
<dbReference type="Gene3D" id="2.40.160.20">
    <property type="match status" value="1"/>
</dbReference>
<keyword evidence="1" id="KW-0732">Signal</keyword>
<feature type="signal peptide" evidence="1">
    <location>
        <begin position="1"/>
        <end position="19"/>
    </location>
</feature>
<dbReference type="SUPFAM" id="SSF56925">
    <property type="entry name" value="OMPA-like"/>
    <property type="match status" value="1"/>
</dbReference>
<dbReference type="Proteomes" id="UP000664795">
    <property type="component" value="Unassembled WGS sequence"/>
</dbReference>
<evidence type="ECO:0000256" key="1">
    <source>
        <dbReference type="SAM" id="SignalP"/>
    </source>
</evidence>
<dbReference type="EMBL" id="JAFMYU010000006">
    <property type="protein sequence ID" value="MBO0931393.1"/>
    <property type="molecule type" value="Genomic_DNA"/>
</dbReference>
<dbReference type="InterPro" id="IPR011250">
    <property type="entry name" value="OMP/PagP_B-barrel"/>
</dbReference>
<keyword evidence="3" id="KW-1185">Reference proteome</keyword>
<reference evidence="2 3" key="1">
    <citation type="submission" date="2021-03" db="EMBL/GenBank/DDBJ databases">
        <title>Fibrella sp. HMF5036 genome sequencing and assembly.</title>
        <authorList>
            <person name="Kang H."/>
            <person name="Kim H."/>
            <person name="Bae S."/>
            <person name="Joh K."/>
        </authorList>
    </citation>
    <scope>NUCLEOTIDE SEQUENCE [LARGE SCALE GENOMIC DNA]</scope>
    <source>
        <strain evidence="2 3">HMF5036</strain>
    </source>
</reference>
<protein>
    <recommendedName>
        <fullName evidence="4">Outer membrane protein beta-barrel domain-containing protein</fullName>
    </recommendedName>
</protein>
<evidence type="ECO:0000313" key="3">
    <source>
        <dbReference type="Proteomes" id="UP000664795"/>
    </source>
</evidence>
<organism evidence="2 3">
    <name type="scientific">Fibrella aquatilis</name>
    <dbReference type="NCBI Taxonomy" id="2817059"/>
    <lineage>
        <taxon>Bacteria</taxon>
        <taxon>Pseudomonadati</taxon>
        <taxon>Bacteroidota</taxon>
        <taxon>Cytophagia</taxon>
        <taxon>Cytophagales</taxon>
        <taxon>Spirosomataceae</taxon>
        <taxon>Fibrella</taxon>
    </lineage>
</organism>
<proteinExistence type="predicted"/>
<sequence length="401" mass="42575">MTYASLFLAGSLLTLTATAQTRKGQTITSGEFGLSHQWGSTTGAGTSQPLSISGYNTNLNVTLNRGLFVRDNWLVGAAVGVGQSWQGTDVRYNQQAQFTYLGRQSNLLLRGYIRRYWPVIDRLFVYAGGGLQVTYALNKSQQTTTSSGQTAVSANASERATWSVDPLVSVGLLYAVSDRFGLEAGIRSNGLPIGVGTASFGVNVLTGRGGGAQAEGITALQTQAGRWLLGAALSASGNTSQYGGATVEKSDTRYTVSSLELSAGCFVRDNAVLGLALRGSTTATTNNLSATTNHVTTYGIAPFVRLYNGQTRLRLFVEGGVEFSSTIQSVNRALDQHQLGAQASVGIAYMLGQRFIVQSTLATLYGRYQWYPKPQDALSTDTYTVGLTGSTLSNLSVAYSF</sequence>
<dbReference type="AlphaFoldDB" id="A0A939G562"/>
<name>A0A939G562_9BACT</name>
<dbReference type="RefSeq" id="WP_207335355.1">
    <property type="nucleotide sequence ID" value="NZ_JAFMYU010000006.1"/>
</dbReference>
<gene>
    <name evidence="2" type="ORF">J2I48_10330</name>
</gene>
<comment type="caution">
    <text evidence="2">The sequence shown here is derived from an EMBL/GenBank/DDBJ whole genome shotgun (WGS) entry which is preliminary data.</text>
</comment>
<accession>A0A939G562</accession>